<dbReference type="GO" id="GO:0006508">
    <property type="term" value="P:proteolysis"/>
    <property type="evidence" value="ECO:0007669"/>
    <property type="project" value="UniProtKB-KW"/>
</dbReference>
<evidence type="ECO:0000256" key="7">
    <source>
        <dbReference type="SAM" id="Phobius"/>
    </source>
</evidence>
<feature type="domain" description="Peptidase S8/S53" evidence="9">
    <location>
        <begin position="65"/>
        <end position="318"/>
    </location>
</feature>
<gene>
    <name evidence="10" type="ORF">DIU77_013875</name>
</gene>
<evidence type="ECO:0000256" key="3">
    <source>
        <dbReference type="ARBA" id="ARBA00022801"/>
    </source>
</evidence>
<keyword evidence="4" id="KW-0720">Serine protease</keyword>
<feature type="chain" id="PRO_5044808615" evidence="8">
    <location>
        <begin position="28"/>
        <end position="388"/>
    </location>
</feature>
<comment type="caution">
    <text evidence="5">Lacks conserved residue(s) required for the propagation of feature annotation.</text>
</comment>
<keyword evidence="7" id="KW-1133">Transmembrane helix</keyword>
<keyword evidence="2" id="KW-0645">Protease</keyword>
<evidence type="ECO:0000256" key="5">
    <source>
        <dbReference type="PROSITE-ProRule" id="PRU01240"/>
    </source>
</evidence>
<feature type="compositionally biased region" description="Acidic residues" evidence="6">
    <location>
        <begin position="341"/>
        <end position="352"/>
    </location>
</feature>
<evidence type="ECO:0000313" key="10">
    <source>
        <dbReference type="EMBL" id="MFO7193326.1"/>
    </source>
</evidence>
<dbReference type="PROSITE" id="PS51892">
    <property type="entry name" value="SUBTILASE"/>
    <property type="match status" value="1"/>
</dbReference>
<comment type="similarity">
    <text evidence="1 5">Belongs to the peptidase S8 family.</text>
</comment>
<dbReference type="InterPro" id="IPR050131">
    <property type="entry name" value="Peptidase_S8_subtilisin-like"/>
</dbReference>
<dbReference type="AlphaFoldDB" id="A0ABD6FJ29"/>
<dbReference type="PANTHER" id="PTHR43806">
    <property type="entry name" value="PEPTIDASE S8"/>
    <property type="match status" value="1"/>
</dbReference>
<sequence>MSRRLRGCAAAAALGMALTQAPLPAFAQDGGVVGQCTPPSVIPIKQKSWAQQRMAPERVWHLTKGRGIVVGVVDTGVSGKAPTLRGAVLPGISLLPGSAVKTGDGDCFGSGTFIAALIAARPDPDPHVPFAGLAPEATIFPVRVDDDPPKIQNHTALAEAIAVGIKEATDAGAKVIAVGLVATVGIPALRAAVDYAYDHDVLVVASAATPKPGQLAFPARLPGVVAVAPIGEDGPSNAALGAEPTLAAPAVNLIGVGPEGKGHRVASSPQLAVGYVAGVAALVRAHHPELPAEDVDQRLRISADHPSTALPHDSLGYGVVNPYAAVTIVPDRDPATAAPPEDVDLGIPPEEDPTPTHRALWWTGGVRAVALLVAGPTIAVAARKRRAK</sequence>
<keyword evidence="7" id="KW-0812">Transmembrane</keyword>
<keyword evidence="7" id="KW-0472">Membrane</keyword>
<evidence type="ECO:0000256" key="2">
    <source>
        <dbReference type="ARBA" id="ARBA00022670"/>
    </source>
</evidence>
<feature type="transmembrane region" description="Helical" evidence="7">
    <location>
        <begin position="359"/>
        <end position="382"/>
    </location>
</feature>
<reference evidence="10 11" key="1">
    <citation type="journal article" date="2021" name="BMC Genomics">
        <title>Genome-resolved metagenome and metatranscriptome analyses of thermophilic composting reveal key bacterial players and their metabolic interactions.</title>
        <authorList>
            <person name="Braga L.P.P."/>
            <person name="Pereira R.V."/>
            <person name="Martins L.F."/>
            <person name="Moura L.M.S."/>
            <person name="Sanchez F.B."/>
            <person name="Patane J.S.L."/>
            <person name="da Silva A.M."/>
            <person name="Setubal J.C."/>
        </authorList>
    </citation>
    <scope>NUCLEOTIDE SEQUENCE [LARGE SCALE GENOMIC DNA]</scope>
    <source>
        <strain evidence="10">ZC4RG45</strain>
    </source>
</reference>
<keyword evidence="8" id="KW-0732">Signal</keyword>
<evidence type="ECO:0000256" key="6">
    <source>
        <dbReference type="SAM" id="MobiDB-lite"/>
    </source>
</evidence>
<feature type="region of interest" description="Disordered" evidence="6">
    <location>
        <begin position="332"/>
        <end position="352"/>
    </location>
</feature>
<proteinExistence type="inferred from homology"/>
<accession>A0ABD6FJ29</accession>
<dbReference type="PRINTS" id="PR00723">
    <property type="entry name" value="SUBTILISIN"/>
</dbReference>
<dbReference type="InterPro" id="IPR015500">
    <property type="entry name" value="Peptidase_S8_subtilisin-rel"/>
</dbReference>
<dbReference type="GO" id="GO:0008236">
    <property type="term" value="F:serine-type peptidase activity"/>
    <property type="evidence" value="ECO:0007669"/>
    <property type="project" value="UniProtKB-KW"/>
</dbReference>
<dbReference type="EMBL" id="QGUI02000196">
    <property type="protein sequence ID" value="MFO7193326.1"/>
    <property type="molecule type" value="Genomic_DNA"/>
</dbReference>
<protein>
    <submittedName>
        <fullName evidence="10">S8 family serine peptidase</fullName>
    </submittedName>
</protein>
<comment type="caution">
    <text evidence="10">The sequence shown here is derived from an EMBL/GenBank/DDBJ whole genome shotgun (WGS) entry which is preliminary data.</text>
</comment>
<dbReference type="PANTHER" id="PTHR43806:SF11">
    <property type="entry name" value="CEREVISIN-RELATED"/>
    <property type="match status" value="1"/>
</dbReference>
<dbReference type="SUPFAM" id="SSF52743">
    <property type="entry name" value="Subtilisin-like"/>
    <property type="match status" value="1"/>
</dbReference>
<evidence type="ECO:0000256" key="4">
    <source>
        <dbReference type="ARBA" id="ARBA00022825"/>
    </source>
</evidence>
<feature type="signal peptide" evidence="8">
    <location>
        <begin position="1"/>
        <end position="27"/>
    </location>
</feature>
<dbReference type="Gene3D" id="3.40.50.200">
    <property type="entry name" value="Peptidase S8/S53 domain"/>
    <property type="match status" value="1"/>
</dbReference>
<dbReference type="InterPro" id="IPR000209">
    <property type="entry name" value="Peptidase_S8/S53_dom"/>
</dbReference>
<dbReference type="Proteomes" id="UP000249324">
    <property type="component" value="Unassembled WGS sequence"/>
</dbReference>
<evidence type="ECO:0000256" key="1">
    <source>
        <dbReference type="ARBA" id="ARBA00011073"/>
    </source>
</evidence>
<evidence type="ECO:0000256" key="8">
    <source>
        <dbReference type="SAM" id="SignalP"/>
    </source>
</evidence>
<evidence type="ECO:0000259" key="9">
    <source>
        <dbReference type="Pfam" id="PF00082"/>
    </source>
</evidence>
<organism evidence="10 11">
    <name type="scientific">Thermocrispum agreste</name>
    <dbReference type="NCBI Taxonomy" id="37925"/>
    <lineage>
        <taxon>Bacteria</taxon>
        <taxon>Bacillati</taxon>
        <taxon>Actinomycetota</taxon>
        <taxon>Actinomycetes</taxon>
        <taxon>Pseudonocardiales</taxon>
        <taxon>Pseudonocardiaceae</taxon>
        <taxon>Thermocrispum</taxon>
    </lineage>
</organism>
<name>A0ABD6FJ29_9PSEU</name>
<dbReference type="InterPro" id="IPR036852">
    <property type="entry name" value="Peptidase_S8/S53_dom_sf"/>
</dbReference>
<dbReference type="Pfam" id="PF00082">
    <property type="entry name" value="Peptidase_S8"/>
    <property type="match status" value="1"/>
</dbReference>
<keyword evidence="3" id="KW-0378">Hydrolase</keyword>
<evidence type="ECO:0000313" key="11">
    <source>
        <dbReference type="Proteomes" id="UP000249324"/>
    </source>
</evidence>